<feature type="transmembrane region" description="Helical" evidence="2">
    <location>
        <begin position="7"/>
        <end position="27"/>
    </location>
</feature>
<accession>A0A812CW93</accession>
<feature type="region of interest" description="Disordered" evidence="1">
    <location>
        <begin position="255"/>
        <end position="277"/>
    </location>
</feature>
<keyword evidence="4" id="KW-1185">Reference proteome</keyword>
<dbReference type="AlphaFoldDB" id="A0A812CW93"/>
<proteinExistence type="predicted"/>
<feature type="transmembrane region" description="Helical" evidence="2">
    <location>
        <begin position="47"/>
        <end position="65"/>
    </location>
</feature>
<reference evidence="3" key="1">
    <citation type="submission" date="2021-01" db="EMBL/GenBank/DDBJ databases">
        <authorList>
            <person name="Li R."/>
            <person name="Bekaert M."/>
        </authorList>
    </citation>
    <scope>NUCLEOTIDE SEQUENCE</scope>
    <source>
        <strain evidence="3">Farmed</strain>
    </source>
</reference>
<keyword evidence="2" id="KW-0812">Transmembrane</keyword>
<feature type="transmembrane region" description="Helical" evidence="2">
    <location>
        <begin position="337"/>
        <end position="361"/>
    </location>
</feature>
<name>A0A812CW93_ACAPH</name>
<dbReference type="EMBL" id="CAHIKZ030001981">
    <property type="protein sequence ID" value="CAE1278622.1"/>
    <property type="molecule type" value="Genomic_DNA"/>
</dbReference>
<comment type="caution">
    <text evidence="3">The sequence shown here is derived from an EMBL/GenBank/DDBJ whole genome shotgun (WGS) entry which is preliminary data.</text>
</comment>
<keyword evidence="2" id="KW-1133">Transmembrane helix</keyword>
<keyword evidence="2" id="KW-0472">Membrane</keyword>
<sequence>MSNGARSLSLYEVAIFSRVLIILSFLSSSSSPNFRPFLLSFFSYKCLFLRSFFSLFFSSGLGFPLRSFSSFSFRISTSFEVFSLFLSFSITFPHAAKKEGTTYSVCKKARRAGESQEKIRMQLSQVTQRSTLTQASQSQEERAICLVGKAAYRASLQSSFKNAQRSRINAQAAATASASRASETHHQKLLRNVRNAAVTAKPRALGLLRHRSVEGSRDTCPYAAIATAGAAETAEVSSKCYECCHHRGQLKHLTAGAPVNPGTLLQQGDRDRTAAGNPKCPQRCSDFSCQKLQGPIDKGKRTLKGCYKHSRFELISNTPKLPAYASTATFSALRPPVVLPVPVALFGLSWFSITTLALTLLRVMTSTMTCTTTYRPKPGLVFCRRREEFLAGTSYYYFRPCQVHSYIRSFKSALENAPFPSFSIVIDADKWPHDEHKRRYNAPACNEVTAIIHGYCPQIKRRRSSQDFRDPSII</sequence>
<feature type="transmembrane region" description="Helical" evidence="2">
    <location>
        <begin position="77"/>
        <end position="96"/>
    </location>
</feature>
<gene>
    <name evidence="3" type="ORF">SPHA_41372</name>
</gene>
<dbReference type="Proteomes" id="UP000597762">
    <property type="component" value="Unassembled WGS sequence"/>
</dbReference>
<protein>
    <submittedName>
        <fullName evidence="3">Uncharacterized protein</fullName>
    </submittedName>
</protein>
<evidence type="ECO:0000313" key="4">
    <source>
        <dbReference type="Proteomes" id="UP000597762"/>
    </source>
</evidence>
<evidence type="ECO:0000313" key="3">
    <source>
        <dbReference type="EMBL" id="CAE1278622.1"/>
    </source>
</evidence>
<evidence type="ECO:0000256" key="1">
    <source>
        <dbReference type="SAM" id="MobiDB-lite"/>
    </source>
</evidence>
<evidence type="ECO:0000256" key="2">
    <source>
        <dbReference type="SAM" id="Phobius"/>
    </source>
</evidence>
<organism evidence="3 4">
    <name type="scientific">Acanthosepion pharaonis</name>
    <name type="common">Pharaoh cuttlefish</name>
    <name type="synonym">Sepia pharaonis</name>
    <dbReference type="NCBI Taxonomy" id="158019"/>
    <lineage>
        <taxon>Eukaryota</taxon>
        <taxon>Metazoa</taxon>
        <taxon>Spiralia</taxon>
        <taxon>Lophotrochozoa</taxon>
        <taxon>Mollusca</taxon>
        <taxon>Cephalopoda</taxon>
        <taxon>Coleoidea</taxon>
        <taxon>Decapodiformes</taxon>
        <taxon>Sepiida</taxon>
        <taxon>Sepiina</taxon>
        <taxon>Sepiidae</taxon>
        <taxon>Acanthosepion</taxon>
    </lineage>
</organism>